<keyword evidence="2" id="KW-1185">Reference proteome</keyword>
<evidence type="ECO:0000313" key="1">
    <source>
        <dbReference type="EMBL" id="KAJ8943739.1"/>
    </source>
</evidence>
<gene>
    <name evidence="1" type="ORF">NQ318_007187</name>
</gene>
<dbReference type="EMBL" id="JAPWTK010000278">
    <property type="protein sequence ID" value="KAJ8943739.1"/>
    <property type="molecule type" value="Genomic_DNA"/>
</dbReference>
<proteinExistence type="predicted"/>
<organism evidence="1 2">
    <name type="scientific">Aromia moschata</name>
    <dbReference type="NCBI Taxonomy" id="1265417"/>
    <lineage>
        <taxon>Eukaryota</taxon>
        <taxon>Metazoa</taxon>
        <taxon>Ecdysozoa</taxon>
        <taxon>Arthropoda</taxon>
        <taxon>Hexapoda</taxon>
        <taxon>Insecta</taxon>
        <taxon>Pterygota</taxon>
        <taxon>Neoptera</taxon>
        <taxon>Endopterygota</taxon>
        <taxon>Coleoptera</taxon>
        <taxon>Polyphaga</taxon>
        <taxon>Cucujiformia</taxon>
        <taxon>Chrysomeloidea</taxon>
        <taxon>Cerambycidae</taxon>
        <taxon>Cerambycinae</taxon>
        <taxon>Callichromatini</taxon>
        <taxon>Aromia</taxon>
    </lineage>
</organism>
<accession>A0AAV8XYJ4</accession>
<name>A0AAV8XYJ4_9CUCU</name>
<sequence>MLLSPWYISLVALLKLSPNEKIFGTFGITLDIVDERRISSSPPIVAYRECFAVSKTLPPFSVRSIVPE</sequence>
<evidence type="ECO:0000313" key="2">
    <source>
        <dbReference type="Proteomes" id="UP001162162"/>
    </source>
</evidence>
<reference evidence="1" key="1">
    <citation type="journal article" date="2023" name="Insect Mol. Biol.">
        <title>Genome sequencing provides insights into the evolution of gene families encoding plant cell wall-degrading enzymes in longhorned beetles.</title>
        <authorList>
            <person name="Shin N.R."/>
            <person name="Okamura Y."/>
            <person name="Kirsch R."/>
            <person name="Pauchet Y."/>
        </authorList>
    </citation>
    <scope>NUCLEOTIDE SEQUENCE</scope>
    <source>
        <strain evidence="1">AMC_N1</strain>
    </source>
</reference>
<dbReference type="AlphaFoldDB" id="A0AAV8XYJ4"/>
<protein>
    <submittedName>
        <fullName evidence="1">Uncharacterized protein</fullName>
    </submittedName>
</protein>
<dbReference type="Proteomes" id="UP001162162">
    <property type="component" value="Unassembled WGS sequence"/>
</dbReference>
<comment type="caution">
    <text evidence="1">The sequence shown here is derived from an EMBL/GenBank/DDBJ whole genome shotgun (WGS) entry which is preliminary data.</text>
</comment>